<evidence type="ECO:0000256" key="7">
    <source>
        <dbReference type="ARBA" id="ARBA00047962"/>
    </source>
</evidence>
<evidence type="ECO:0000256" key="9">
    <source>
        <dbReference type="PIRSR" id="PIRSR611166-50"/>
    </source>
</evidence>
<sequence length="460" mass="52369">MYDRKAEPYKIKMVEPIKLIPREERETRIKEVGYNQFALRAEDIYIDLLTDSGTGAMSDWQWAGIMMGDESYAGSRNFYNLEKSVNDIIGYKYFVPTHQGRGAENVLFPLLIKQKGHYVLGNMHFDTTKAHIELKGGRAVNFVIEDAYDTETEHPFKGNFDLEKLEAFIKEKGVENCSFILVTVTCNSAGGQPVSMENIKGVKEIGDRYGLRVFFDAARFAENAYFIKQREKGYENKTVAEIILEMFSYGDGLTMSAKKDGIVNMGGMVAIKDDEELYTMVRSMVVPIEGFPTYGGLSGRDMEALARGLREVVEEDYLENRIGQIEYLGQRLIDAGIPIQRPVGGHAVFVDCKKFCPHIPYYQFPAQAVCVELYKEAGVRAVEIGSFLLGRDPETGEHLESPMELLRLTIPRRVYTDRHMDVVADALIEIWKRRDTLKGFEFTYEPEVLRHFTAKLKPVE</sequence>
<dbReference type="NCBIfam" id="NF009709">
    <property type="entry name" value="PRK13238.1"/>
    <property type="match status" value="1"/>
</dbReference>
<dbReference type="CDD" id="cd00617">
    <property type="entry name" value="Tnase_like"/>
    <property type="match status" value="1"/>
</dbReference>
<feature type="modified residue" description="N6-(pyridoxal phosphate)lysine" evidence="8 9">
    <location>
        <position position="259"/>
    </location>
</feature>
<dbReference type="InterPro" id="IPR015422">
    <property type="entry name" value="PyrdxlP-dep_Trfase_small"/>
</dbReference>
<dbReference type="InterPro" id="IPR013440">
    <property type="entry name" value="TNase"/>
</dbReference>
<comment type="similarity">
    <text evidence="3 8">Belongs to the beta-eliminating lyase family.</text>
</comment>
<comment type="pathway">
    <text evidence="2 8">Amino-acid degradation; L-tryptophan degradation via pyruvate pathway; indole and pyruvate from L-tryptophan: step 1/1.</text>
</comment>
<comment type="caution">
    <text evidence="11">The sequence shown here is derived from an EMBL/GenBank/DDBJ whole genome shotgun (WGS) entry which is preliminary data.</text>
</comment>
<dbReference type="InterPro" id="IPR011166">
    <property type="entry name" value="Beta-eliminating_lyase"/>
</dbReference>
<evidence type="ECO:0000313" key="12">
    <source>
        <dbReference type="Proteomes" id="UP000465601"/>
    </source>
</evidence>
<dbReference type="Gene3D" id="3.90.1150.10">
    <property type="entry name" value="Aspartate Aminotransferase, domain 1"/>
    <property type="match status" value="1"/>
</dbReference>
<dbReference type="GO" id="GO:0009034">
    <property type="term" value="F:tryptophanase activity"/>
    <property type="evidence" value="ECO:0007669"/>
    <property type="project" value="UniProtKB-UniRule"/>
</dbReference>
<dbReference type="EC" id="4.1.99.1" evidence="8"/>
<dbReference type="Gene3D" id="3.40.640.10">
    <property type="entry name" value="Type I PLP-dependent aspartate aminotransferase-like (Major domain)"/>
    <property type="match status" value="1"/>
</dbReference>
<dbReference type="InterPro" id="IPR015424">
    <property type="entry name" value="PyrdxlP-dep_Trfase"/>
</dbReference>
<dbReference type="HAMAP" id="MF_00544">
    <property type="entry name" value="Tryptophanase"/>
    <property type="match status" value="1"/>
</dbReference>
<dbReference type="SUPFAM" id="SSF53383">
    <property type="entry name" value="PLP-dependent transferases"/>
    <property type="match status" value="1"/>
</dbReference>
<dbReference type="PIRSF" id="PIRSF001386">
    <property type="entry name" value="Trpase"/>
    <property type="match status" value="1"/>
</dbReference>
<evidence type="ECO:0000256" key="5">
    <source>
        <dbReference type="ARBA" id="ARBA00023079"/>
    </source>
</evidence>
<dbReference type="PANTHER" id="PTHR32325:SF4">
    <property type="entry name" value="TRYPTOPHANASE"/>
    <property type="match status" value="1"/>
</dbReference>
<feature type="domain" description="Aromatic amino acid beta-eliminating lyase/threonine aldolase" evidence="10">
    <location>
        <begin position="47"/>
        <end position="425"/>
    </location>
</feature>
<evidence type="ECO:0000256" key="8">
    <source>
        <dbReference type="HAMAP-Rule" id="MF_00544"/>
    </source>
</evidence>
<dbReference type="InterPro" id="IPR015421">
    <property type="entry name" value="PyrdxlP-dep_Trfase_major"/>
</dbReference>
<evidence type="ECO:0000256" key="3">
    <source>
        <dbReference type="ARBA" id="ARBA00009721"/>
    </source>
</evidence>
<dbReference type="Proteomes" id="UP000465601">
    <property type="component" value="Unassembled WGS sequence"/>
</dbReference>
<keyword evidence="4 8" id="KW-0663">Pyridoxal phosphate</keyword>
<proteinExistence type="inferred from homology"/>
<keyword evidence="12" id="KW-1185">Reference proteome</keyword>
<evidence type="ECO:0000259" key="10">
    <source>
        <dbReference type="Pfam" id="PF01212"/>
    </source>
</evidence>
<dbReference type="AlphaFoldDB" id="A0A833HRS4"/>
<dbReference type="OrthoDB" id="9764079at2"/>
<keyword evidence="5 8" id="KW-0823">Tryptophan catabolism</keyword>
<evidence type="ECO:0000256" key="4">
    <source>
        <dbReference type="ARBA" id="ARBA00022898"/>
    </source>
</evidence>
<evidence type="ECO:0000256" key="2">
    <source>
        <dbReference type="ARBA" id="ARBA00004662"/>
    </source>
</evidence>
<dbReference type="InterPro" id="IPR018176">
    <property type="entry name" value="Tryptophanase_CS"/>
</dbReference>
<evidence type="ECO:0000313" key="11">
    <source>
        <dbReference type="EMBL" id="KAB3533516.1"/>
    </source>
</evidence>
<name>A0A833HRS4_9FIRM</name>
<dbReference type="RefSeq" id="WP_151864333.1">
    <property type="nucleotide sequence ID" value="NZ_WBZB01000002.1"/>
</dbReference>
<keyword evidence="6 8" id="KW-0456">Lyase</keyword>
<reference evidence="11 12" key="1">
    <citation type="submission" date="2019-10" db="EMBL/GenBank/DDBJ databases">
        <title>Alkaliphilus serpentinus sp. nov. and Alkaliphilus pronyensis sp. nov., two novel anaerobic alkaliphilic species isolated from the serpentinized-hosted hydrothermal field of the Prony Bay (New Caledonia).</title>
        <authorList>
            <person name="Postec A."/>
        </authorList>
    </citation>
    <scope>NUCLEOTIDE SEQUENCE [LARGE SCALE GENOMIC DNA]</scope>
    <source>
        <strain evidence="11 12">LacT</strain>
    </source>
</reference>
<evidence type="ECO:0000256" key="6">
    <source>
        <dbReference type="ARBA" id="ARBA00023239"/>
    </source>
</evidence>
<comment type="subunit">
    <text evidence="8">Homotetramer.</text>
</comment>
<dbReference type="InterPro" id="IPR001597">
    <property type="entry name" value="ArAA_b-elim_lyase/Thr_aldolase"/>
</dbReference>
<dbReference type="PROSITE" id="PS00853">
    <property type="entry name" value="BETA_ELIM_LYASE"/>
    <property type="match status" value="1"/>
</dbReference>
<dbReference type="Pfam" id="PF01212">
    <property type="entry name" value="Beta_elim_lyase"/>
    <property type="match status" value="1"/>
</dbReference>
<protein>
    <recommendedName>
        <fullName evidence="8">Tryptophanase</fullName>
        <ecNumber evidence="8">4.1.99.1</ecNumber>
    </recommendedName>
    <alternativeName>
        <fullName evidence="8">L-tryptophan indole-lyase</fullName>
        <shortName evidence="8">TNase</shortName>
    </alternativeName>
</protein>
<accession>A0A833HRS4</accession>
<dbReference type="PANTHER" id="PTHR32325">
    <property type="entry name" value="BETA-ELIMINATING LYASE-LIKE PROTEIN-RELATED"/>
    <property type="match status" value="1"/>
</dbReference>
<evidence type="ECO:0000256" key="1">
    <source>
        <dbReference type="ARBA" id="ARBA00001933"/>
    </source>
</evidence>
<comment type="catalytic activity">
    <reaction evidence="7 8">
        <text>L-tryptophan + H2O = indole + pyruvate + NH4(+)</text>
        <dbReference type="Rhea" id="RHEA:19553"/>
        <dbReference type="ChEBI" id="CHEBI:15361"/>
        <dbReference type="ChEBI" id="CHEBI:15377"/>
        <dbReference type="ChEBI" id="CHEBI:16881"/>
        <dbReference type="ChEBI" id="CHEBI:28938"/>
        <dbReference type="ChEBI" id="CHEBI:57912"/>
        <dbReference type="EC" id="4.1.99.1"/>
    </reaction>
</comment>
<dbReference type="UniPathway" id="UPA00332">
    <property type="reaction ID" value="UER00452"/>
</dbReference>
<comment type="cofactor">
    <cofactor evidence="1 8 9">
        <name>pyridoxal 5'-phosphate</name>
        <dbReference type="ChEBI" id="CHEBI:597326"/>
    </cofactor>
</comment>
<organism evidence="11 12">
    <name type="scientific">Alkaliphilus serpentinus</name>
    <dbReference type="NCBI Taxonomy" id="1482731"/>
    <lineage>
        <taxon>Bacteria</taxon>
        <taxon>Bacillati</taxon>
        <taxon>Bacillota</taxon>
        <taxon>Clostridia</taxon>
        <taxon>Peptostreptococcales</taxon>
        <taxon>Natronincolaceae</taxon>
        <taxon>Alkaliphilus</taxon>
    </lineage>
</organism>
<gene>
    <name evidence="8" type="primary">tnaA</name>
    <name evidence="11" type="ORF">F8153_00235</name>
</gene>
<dbReference type="EMBL" id="WBZB01000002">
    <property type="protein sequence ID" value="KAB3533516.1"/>
    <property type="molecule type" value="Genomic_DNA"/>
</dbReference>